<organism evidence="2 3">
    <name type="scientific">Streptomyces prunicolor</name>
    <dbReference type="NCBI Taxonomy" id="67348"/>
    <lineage>
        <taxon>Bacteria</taxon>
        <taxon>Bacillati</taxon>
        <taxon>Actinomycetota</taxon>
        <taxon>Actinomycetes</taxon>
        <taxon>Kitasatosporales</taxon>
        <taxon>Streptomycetaceae</taxon>
        <taxon>Streptomyces</taxon>
    </lineage>
</organism>
<reference evidence="2 3" key="1">
    <citation type="submission" date="2023-10" db="EMBL/GenBank/DDBJ databases">
        <title>Characterization of rhizosphere-enriched actinobacteria from wheat plants lab-grown on chernevaya soil.</title>
        <authorList>
            <person name="Tikhonova E.N."/>
            <person name="Konopkin A."/>
            <person name="Kravchenko I.K."/>
        </authorList>
    </citation>
    <scope>NUCLEOTIDE SEQUENCE [LARGE SCALE GENOMIC DNA]</scope>
    <source>
        <strain evidence="2 3">RR29</strain>
    </source>
</reference>
<accession>A0ABU4FCH8</accession>
<keyword evidence="1" id="KW-0732">Signal</keyword>
<dbReference type="Proteomes" id="UP001187346">
    <property type="component" value="Unassembled WGS sequence"/>
</dbReference>
<keyword evidence="3" id="KW-1185">Reference proteome</keyword>
<evidence type="ECO:0000313" key="2">
    <source>
        <dbReference type="EMBL" id="MDV7218297.1"/>
    </source>
</evidence>
<gene>
    <name evidence="2" type="ORF">R5A26_20325</name>
</gene>
<comment type="caution">
    <text evidence="2">The sequence shown here is derived from an EMBL/GenBank/DDBJ whole genome shotgun (WGS) entry which is preliminary data.</text>
</comment>
<evidence type="ECO:0008006" key="4">
    <source>
        <dbReference type="Google" id="ProtNLM"/>
    </source>
</evidence>
<dbReference type="EMBL" id="JAWMAJ010000063">
    <property type="protein sequence ID" value="MDV7218297.1"/>
    <property type="molecule type" value="Genomic_DNA"/>
</dbReference>
<dbReference type="RefSeq" id="WP_317772483.1">
    <property type="nucleotide sequence ID" value="NZ_JAWMAJ010000063.1"/>
</dbReference>
<feature type="chain" id="PRO_5045843784" description="Secreted protein" evidence="1">
    <location>
        <begin position="31"/>
        <end position="97"/>
    </location>
</feature>
<proteinExistence type="predicted"/>
<evidence type="ECO:0000256" key="1">
    <source>
        <dbReference type="SAM" id="SignalP"/>
    </source>
</evidence>
<sequence>MTTNRRRVRRTATLATTAAAVALTAGLLTACDPTDTADTSGASRVSDSLNCLRNWNTVSDSLKAISDYNKSILNGDTHPDAGKIDATAEKLKNVCAS</sequence>
<feature type="signal peptide" evidence="1">
    <location>
        <begin position="1"/>
        <end position="30"/>
    </location>
</feature>
<protein>
    <recommendedName>
        <fullName evidence="4">Secreted protein</fullName>
    </recommendedName>
</protein>
<dbReference type="PROSITE" id="PS51257">
    <property type="entry name" value="PROKAR_LIPOPROTEIN"/>
    <property type="match status" value="1"/>
</dbReference>
<name>A0ABU4FCH8_9ACTN</name>
<evidence type="ECO:0000313" key="3">
    <source>
        <dbReference type="Proteomes" id="UP001187346"/>
    </source>
</evidence>